<evidence type="ECO:0000256" key="4">
    <source>
        <dbReference type="ARBA" id="ARBA00022729"/>
    </source>
</evidence>
<feature type="active site" evidence="9">
    <location>
        <position position="313"/>
    </location>
</feature>
<dbReference type="HAMAP" id="MF_02016">
    <property type="entry name" value="MltF"/>
    <property type="match status" value="1"/>
</dbReference>
<comment type="domain">
    <text evidence="9">The N-terminal domain does not have lytic activity and probably modulates enzymatic activity. The C-terminal domain is the catalytic active domain.</text>
</comment>
<dbReference type="GO" id="GO:0008933">
    <property type="term" value="F:peptidoglycan lytic transglycosylase activity"/>
    <property type="evidence" value="ECO:0007669"/>
    <property type="project" value="UniProtKB-UniRule"/>
</dbReference>
<comment type="caution">
    <text evidence="9">Lacks conserved residue(s) required for the propagation of feature annotation.</text>
</comment>
<dbReference type="PANTHER" id="PTHR35936:SF32">
    <property type="entry name" value="MEMBRANE-BOUND LYTIC MUREIN TRANSGLYCOSYLASE F"/>
    <property type="match status" value="1"/>
</dbReference>
<dbReference type="Gene3D" id="3.40.190.10">
    <property type="entry name" value="Periplasmic binding protein-like II"/>
    <property type="match status" value="2"/>
</dbReference>
<keyword evidence="7 9" id="KW-0456">Lyase</keyword>
<sequence>MKPLKINYLFIGVVTLLLALAMWPTLQWRGDNNTQLQKIKQRGVLNVATLNVTPYYYQSSTGIDGLDYELAKLFAEYIGVKLNIETEHNVSSLFTQLESGETDMLAAGLIFNPDRMKNLNVGPAYYSVSQQLVYRQNTPKPQSLANIKGRLTVVAGAASISTLHQLKKSKYPNLSWDATPSDSPVDLLKQVADGKLDYTIADSVTIAMIQRVYPNLAVAFDITEEEPVMWYVRKTEDNSLDAAMLNFFNQINEDGSLAKLEEKYLGHVGEFDYVDTQTFLNAIENTLPNLNPLFEKYAKGIDWRLAAAIAYQESHWNPTATSATGVRGIMMLTRSTADSLGVTDRLDPEQSIRGGLIYLEQLMEKIPDSVSEEEKIWFALIAYNMGYAHMLDARSLTAQQGGNPDSWVDVKKRLTMLTQKQYYSKTRYGYARGYQAYQFVENIRRYQLSLEGYLQEKDRQLAKAQQTTEQEVELGKSYPAIKPNQFQVKQPIPQEQN</sequence>
<comment type="function">
    <text evidence="9">Murein-degrading enzyme that degrades murein glycan strands and insoluble, high-molecular weight murein sacculi, with the concomitant formation of a 1,6-anhydromuramoyl product. Lytic transglycosylases (LTs) play an integral role in the metabolism of the peptidoglycan (PG) sacculus. Their lytic action creates space within the PG sacculus to allow for its expansion as well as for the insertion of various structures such as secretion systems and flagella.</text>
</comment>
<dbReference type="PANTHER" id="PTHR35936">
    <property type="entry name" value="MEMBRANE-BOUND LYTIC MUREIN TRANSGLYCOSYLASE F"/>
    <property type="match status" value="1"/>
</dbReference>
<dbReference type="Gene3D" id="1.10.530.10">
    <property type="match status" value="1"/>
</dbReference>
<feature type="domain" description="Solute-binding protein family 3/N-terminal" evidence="10">
    <location>
        <begin position="44"/>
        <end position="268"/>
    </location>
</feature>
<evidence type="ECO:0000313" key="12">
    <source>
        <dbReference type="Proteomes" id="UP000244908"/>
    </source>
</evidence>
<dbReference type="PROSITE" id="PS00922">
    <property type="entry name" value="TRANSGLYCOSYLASE"/>
    <property type="match status" value="1"/>
</dbReference>
<dbReference type="NCBIfam" id="NF008112">
    <property type="entry name" value="PRK10859.1"/>
    <property type="match status" value="1"/>
</dbReference>
<dbReference type="GO" id="GO:0009253">
    <property type="term" value="P:peptidoglycan catabolic process"/>
    <property type="evidence" value="ECO:0007669"/>
    <property type="project" value="TreeGrafter"/>
</dbReference>
<dbReference type="Pfam" id="PF00497">
    <property type="entry name" value="SBP_bac_3"/>
    <property type="match status" value="1"/>
</dbReference>
<evidence type="ECO:0000256" key="3">
    <source>
        <dbReference type="ARBA" id="ARBA00010333"/>
    </source>
</evidence>
<evidence type="ECO:0000256" key="6">
    <source>
        <dbReference type="ARBA" id="ARBA00023237"/>
    </source>
</evidence>
<dbReference type="AlphaFoldDB" id="A0A2Y9U1Q6"/>
<dbReference type="SUPFAM" id="SSF53955">
    <property type="entry name" value="Lysozyme-like"/>
    <property type="match status" value="1"/>
</dbReference>
<dbReference type="InterPro" id="IPR008258">
    <property type="entry name" value="Transglycosylase_SLT_dom_1"/>
</dbReference>
<accession>A0A2Y9U1Q6</accession>
<dbReference type="GO" id="GO:0071555">
    <property type="term" value="P:cell wall organization"/>
    <property type="evidence" value="ECO:0007669"/>
    <property type="project" value="UniProtKB-KW"/>
</dbReference>
<dbReference type="EMBL" id="CP029185">
    <property type="protein sequence ID" value="AWH89529.1"/>
    <property type="molecule type" value="Genomic_DNA"/>
</dbReference>
<evidence type="ECO:0000256" key="1">
    <source>
        <dbReference type="ARBA" id="ARBA00001420"/>
    </source>
</evidence>
<comment type="similarity">
    <text evidence="9">In the N-terminal section; belongs to the bacterial solute-binding protein 3 family.</text>
</comment>
<gene>
    <name evidence="9" type="primary">mltF</name>
    <name evidence="11" type="ORF">HYN51_13815</name>
</gene>
<proteinExistence type="inferred from homology"/>
<keyword evidence="12" id="KW-1185">Reference proteome</keyword>
<dbReference type="FunFam" id="1.10.530.10:FF:000003">
    <property type="entry name" value="Membrane-bound lytic murein transglycosylase F"/>
    <property type="match status" value="1"/>
</dbReference>
<comment type="similarity">
    <text evidence="3">Belongs to the bacterial solute-binding protein 3 family.</text>
</comment>
<evidence type="ECO:0000256" key="2">
    <source>
        <dbReference type="ARBA" id="ARBA00007734"/>
    </source>
</evidence>
<evidence type="ECO:0000256" key="7">
    <source>
        <dbReference type="ARBA" id="ARBA00023239"/>
    </source>
</evidence>
<organism evidence="11 12">
    <name type="scientific">Limnobaculum parvum</name>
    <dbReference type="NCBI Taxonomy" id="2172103"/>
    <lineage>
        <taxon>Bacteria</taxon>
        <taxon>Pseudomonadati</taxon>
        <taxon>Pseudomonadota</taxon>
        <taxon>Gammaproteobacteria</taxon>
        <taxon>Enterobacterales</taxon>
        <taxon>Budviciaceae</taxon>
        <taxon>Limnobaculum</taxon>
    </lineage>
</organism>
<feature type="region of interest" description="LT domain" evidence="9">
    <location>
        <begin position="269"/>
        <end position="497"/>
    </location>
</feature>
<evidence type="ECO:0000256" key="8">
    <source>
        <dbReference type="ARBA" id="ARBA00023316"/>
    </source>
</evidence>
<keyword evidence="8 9" id="KW-0961">Cell wall biogenesis/degradation</keyword>
<keyword evidence="5 9" id="KW-0472">Membrane</keyword>
<evidence type="ECO:0000256" key="5">
    <source>
        <dbReference type="ARBA" id="ARBA00023136"/>
    </source>
</evidence>
<dbReference type="GO" id="GO:0016998">
    <property type="term" value="P:cell wall macromolecule catabolic process"/>
    <property type="evidence" value="ECO:0007669"/>
    <property type="project" value="UniProtKB-UniRule"/>
</dbReference>
<reference evidence="11 12" key="1">
    <citation type="journal article" date="2019" name="Int. J. Syst. Evol. Microbiol.">
        <title>Limnobaculum parvum gen. nov., sp. nov., isolated from a freshwater lake.</title>
        <authorList>
            <person name="Baek C."/>
            <person name="Shin S.K."/>
            <person name="Yi H."/>
        </authorList>
    </citation>
    <scope>NUCLEOTIDE SEQUENCE [LARGE SCALE GENOMIC DNA]</scope>
    <source>
        <strain evidence="11 12">HYN0051</strain>
    </source>
</reference>
<dbReference type="GO" id="GO:0009279">
    <property type="term" value="C:cell outer membrane"/>
    <property type="evidence" value="ECO:0007669"/>
    <property type="project" value="UniProtKB-SubCell"/>
</dbReference>
<dbReference type="CDD" id="cd01009">
    <property type="entry name" value="PBP2_YfhD_N"/>
    <property type="match status" value="1"/>
</dbReference>
<evidence type="ECO:0000256" key="9">
    <source>
        <dbReference type="HAMAP-Rule" id="MF_02016"/>
    </source>
</evidence>
<keyword evidence="6 9" id="KW-0998">Cell outer membrane</keyword>
<dbReference type="SMART" id="SM00062">
    <property type="entry name" value="PBPb"/>
    <property type="match status" value="1"/>
</dbReference>
<dbReference type="Pfam" id="PF01464">
    <property type="entry name" value="SLT"/>
    <property type="match status" value="1"/>
</dbReference>
<dbReference type="KEGG" id="lpv:HYN51_13815"/>
<dbReference type="RefSeq" id="WP_108901573.1">
    <property type="nucleotide sequence ID" value="NZ_CP029185.2"/>
</dbReference>
<comment type="similarity">
    <text evidence="2">Belongs to the transglycosylase Slt family.</text>
</comment>
<keyword evidence="4 9" id="KW-0732">Signal</keyword>
<dbReference type="InterPro" id="IPR001638">
    <property type="entry name" value="Solute-binding_3/MltF_N"/>
</dbReference>
<dbReference type="InterPro" id="IPR023703">
    <property type="entry name" value="MltF"/>
</dbReference>
<dbReference type="EC" id="4.2.2.n1" evidence="9"/>
<comment type="similarity">
    <text evidence="9">In the C-terminal section; belongs to the transglycosylase Slt family.</text>
</comment>
<dbReference type="InterPro" id="IPR023346">
    <property type="entry name" value="Lysozyme-like_dom_sf"/>
</dbReference>
<dbReference type="InterPro" id="IPR000189">
    <property type="entry name" value="Transglyc_AS"/>
</dbReference>
<dbReference type="SUPFAM" id="SSF53850">
    <property type="entry name" value="Periplasmic binding protein-like II"/>
    <property type="match status" value="1"/>
</dbReference>
<comment type="subcellular location">
    <subcellularLocation>
        <location evidence="9">Cell outer membrane</location>
        <topology evidence="9">Peripheral membrane protein</topology>
    </subcellularLocation>
    <text evidence="9">Attached to the inner leaflet of the outer membrane.</text>
</comment>
<name>A0A2Y9U1Q6_9GAMM</name>
<dbReference type="OrthoDB" id="9815002at2"/>
<dbReference type="CDD" id="cd13403">
    <property type="entry name" value="MLTF-like"/>
    <property type="match status" value="1"/>
</dbReference>
<comment type="catalytic activity">
    <reaction evidence="1 9">
        <text>Exolytic cleavage of the (1-&gt;4)-beta-glycosidic linkage between N-acetylmuramic acid (MurNAc) and N-acetylglucosamine (GlcNAc) residues in peptidoglycan, from either the reducing or the non-reducing ends of the peptidoglycan chains, with concomitant formation of a 1,6-anhydrobond in the MurNAc residue.</text>
        <dbReference type="EC" id="4.2.2.n1"/>
    </reaction>
</comment>
<dbReference type="Proteomes" id="UP000244908">
    <property type="component" value="Chromosome"/>
</dbReference>
<evidence type="ECO:0000313" key="11">
    <source>
        <dbReference type="EMBL" id="AWH89529.1"/>
    </source>
</evidence>
<evidence type="ECO:0000259" key="10">
    <source>
        <dbReference type="SMART" id="SM00062"/>
    </source>
</evidence>
<protein>
    <recommendedName>
        <fullName evidence="9">Membrane-bound lytic murein transglycosylase F</fullName>
        <ecNumber evidence="9">4.2.2.n1</ecNumber>
    </recommendedName>
    <alternativeName>
        <fullName evidence="9">Murein lyase F</fullName>
    </alternativeName>
</protein>